<evidence type="ECO:0000256" key="6">
    <source>
        <dbReference type="ARBA" id="ARBA00022816"/>
    </source>
</evidence>
<accession>A0AAX6ENM0</accession>
<dbReference type="GO" id="GO:0006999">
    <property type="term" value="P:nuclear pore organization"/>
    <property type="evidence" value="ECO:0007669"/>
    <property type="project" value="TreeGrafter"/>
</dbReference>
<evidence type="ECO:0000256" key="3">
    <source>
        <dbReference type="ARBA" id="ARBA00005760"/>
    </source>
</evidence>
<dbReference type="Pfam" id="PF09531">
    <property type="entry name" value="Ndc1_Nup"/>
    <property type="match status" value="1"/>
</dbReference>
<feature type="transmembrane region" description="Helical" evidence="13">
    <location>
        <begin position="213"/>
        <end position="234"/>
    </location>
</feature>
<dbReference type="GO" id="GO:0015031">
    <property type="term" value="P:protein transport"/>
    <property type="evidence" value="ECO:0007669"/>
    <property type="project" value="UniProtKB-KW"/>
</dbReference>
<name>A0AAX6ENM0_IRIPA</name>
<gene>
    <name evidence="14" type="ORF">M6B38_180960</name>
</gene>
<keyword evidence="11 13" id="KW-0472">Membrane</keyword>
<keyword evidence="10" id="KW-0906">Nuclear pore complex</keyword>
<evidence type="ECO:0000256" key="10">
    <source>
        <dbReference type="ARBA" id="ARBA00023132"/>
    </source>
</evidence>
<evidence type="ECO:0000256" key="4">
    <source>
        <dbReference type="ARBA" id="ARBA00022448"/>
    </source>
</evidence>
<evidence type="ECO:0000256" key="9">
    <source>
        <dbReference type="ARBA" id="ARBA00023010"/>
    </source>
</evidence>
<dbReference type="Proteomes" id="UP001140949">
    <property type="component" value="Unassembled WGS sequence"/>
</dbReference>
<sequence length="523" mass="57243">MSSSSSSIPPSEIIKNRYLGFLIWQSLATAPIHLLLSPSPRLLSFLLLHLSLLLLSLSLFLLSSPHPHPSAPPPLLLSSLLKSLIAGGGSSPSSADARHRSRRTLASAAFLLASAMSGSLAVAAVAGRRGGVLEAGAAGAVLGLGFGADYLYRRRWVFGFPIIQRTLYYSFKMGLSSSAKQALKLSTVSFFSSTVLMIFLPDQFKSKTTRVQFIIQLIYFYVGMSAVSFCWELSHHLLQVMHTKRCSFAPPQGSAAAETNPSEPLLEALEQSSPRSLLQYLAYLDLCMVSESNVEPWRRAAFFEETGETYRRIISVCLRPLEQLTSRLAEGLEGISKDKSDMLSQQLISPTDSYGDSRLHEAFNDLQVCTWSARTVAALTARSRWEDRYGVAQLTSCNSTVVSTLLCTLMAVEVCLGKKTSPQPAQFMGPANIRWATGSTGRRDIQTATPSKKRGSALYGNAYALADVLRTSIYEIVSAFQADMQGNAKALLEKNWIVDGKPLYGTREILVQKLSLFLDFRAN</sequence>
<comment type="similarity">
    <text evidence="3">Belongs to the NDC1 family.</text>
</comment>
<evidence type="ECO:0000256" key="8">
    <source>
        <dbReference type="ARBA" id="ARBA00022989"/>
    </source>
</evidence>
<evidence type="ECO:0000256" key="1">
    <source>
        <dbReference type="ARBA" id="ARBA00004232"/>
    </source>
</evidence>
<keyword evidence="4" id="KW-0813">Transport</keyword>
<dbReference type="GO" id="GO:0031965">
    <property type="term" value="C:nuclear membrane"/>
    <property type="evidence" value="ECO:0007669"/>
    <property type="project" value="UniProtKB-SubCell"/>
</dbReference>
<dbReference type="EMBL" id="JANAVB010035386">
    <property type="protein sequence ID" value="KAJ6805666.1"/>
    <property type="molecule type" value="Genomic_DNA"/>
</dbReference>
<dbReference type="InterPro" id="IPR019049">
    <property type="entry name" value="Nucleoporin_prot_Ndc1/Nup"/>
</dbReference>
<reference evidence="14" key="2">
    <citation type="submission" date="2023-04" db="EMBL/GenBank/DDBJ databases">
        <authorList>
            <person name="Bruccoleri R.E."/>
            <person name="Oakeley E.J."/>
            <person name="Faust A.-M."/>
            <person name="Dessus-Babus S."/>
            <person name="Altorfer M."/>
            <person name="Burckhardt D."/>
            <person name="Oertli M."/>
            <person name="Naumann U."/>
            <person name="Petersen F."/>
            <person name="Wong J."/>
        </authorList>
    </citation>
    <scope>NUCLEOTIDE SEQUENCE</scope>
    <source>
        <strain evidence="14">GSM-AAB239-AS_SAM_17_03QT</strain>
        <tissue evidence="14">Leaf</tissue>
    </source>
</reference>
<feature type="transmembrane region" description="Helical" evidence="13">
    <location>
        <begin position="132"/>
        <end position="152"/>
    </location>
</feature>
<dbReference type="PANTHER" id="PTHR13269:SF6">
    <property type="entry name" value="NUCLEOPORIN NDC1"/>
    <property type="match status" value="1"/>
</dbReference>
<dbReference type="PANTHER" id="PTHR13269">
    <property type="entry name" value="NUCLEOPORIN NDC1"/>
    <property type="match status" value="1"/>
</dbReference>
<keyword evidence="6" id="KW-0509">mRNA transport</keyword>
<evidence type="ECO:0000256" key="7">
    <source>
        <dbReference type="ARBA" id="ARBA00022927"/>
    </source>
</evidence>
<keyword evidence="15" id="KW-1185">Reference proteome</keyword>
<evidence type="ECO:0000256" key="11">
    <source>
        <dbReference type="ARBA" id="ARBA00023136"/>
    </source>
</evidence>
<protein>
    <submittedName>
        <fullName evidence="14">Uncharacterized protein</fullName>
    </submittedName>
</protein>
<comment type="subcellular location">
    <subcellularLocation>
        <location evidence="1">Nucleus membrane</location>
        <topology evidence="1">Multi-pass membrane protein</topology>
    </subcellularLocation>
    <subcellularLocation>
        <location evidence="2">Nucleus</location>
        <location evidence="2">Nuclear pore complex</location>
    </subcellularLocation>
</comment>
<keyword evidence="12" id="KW-0539">Nucleus</keyword>
<evidence type="ECO:0000313" key="14">
    <source>
        <dbReference type="EMBL" id="KAJ6805666.1"/>
    </source>
</evidence>
<organism evidence="14 15">
    <name type="scientific">Iris pallida</name>
    <name type="common">Sweet iris</name>
    <dbReference type="NCBI Taxonomy" id="29817"/>
    <lineage>
        <taxon>Eukaryota</taxon>
        <taxon>Viridiplantae</taxon>
        <taxon>Streptophyta</taxon>
        <taxon>Embryophyta</taxon>
        <taxon>Tracheophyta</taxon>
        <taxon>Spermatophyta</taxon>
        <taxon>Magnoliopsida</taxon>
        <taxon>Liliopsida</taxon>
        <taxon>Asparagales</taxon>
        <taxon>Iridaceae</taxon>
        <taxon>Iridoideae</taxon>
        <taxon>Irideae</taxon>
        <taxon>Iris</taxon>
    </lineage>
</organism>
<dbReference type="GO" id="GO:0030674">
    <property type="term" value="F:protein-macromolecule adaptor activity"/>
    <property type="evidence" value="ECO:0007669"/>
    <property type="project" value="TreeGrafter"/>
</dbReference>
<dbReference type="GO" id="GO:0051028">
    <property type="term" value="P:mRNA transport"/>
    <property type="evidence" value="ECO:0007669"/>
    <property type="project" value="UniProtKB-KW"/>
</dbReference>
<keyword evidence="7" id="KW-0653">Protein transport</keyword>
<evidence type="ECO:0000256" key="5">
    <source>
        <dbReference type="ARBA" id="ARBA00022692"/>
    </source>
</evidence>
<keyword evidence="8 13" id="KW-1133">Transmembrane helix</keyword>
<feature type="transmembrane region" description="Helical" evidence="13">
    <location>
        <begin position="42"/>
        <end position="62"/>
    </location>
</feature>
<dbReference type="AlphaFoldDB" id="A0AAX6ENM0"/>
<feature type="transmembrane region" description="Helical" evidence="13">
    <location>
        <begin position="105"/>
        <end position="126"/>
    </location>
</feature>
<comment type="caution">
    <text evidence="14">The sequence shown here is derived from an EMBL/GenBank/DDBJ whole genome shotgun (WGS) entry which is preliminary data.</text>
</comment>
<keyword evidence="5 13" id="KW-0812">Transmembrane</keyword>
<keyword evidence="9" id="KW-0811">Translocation</keyword>
<evidence type="ECO:0000256" key="2">
    <source>
        <dbReference type="ARBA" id="ARBA00004567"/>
    </source>
</evidence>
<reference evidence="14" key="1">
    <citation type="journal article" date="2023" name="GigaByte">
        <title>Genome assembly of the bearded iris, Iris pallida Lam.</title>
        <authorList>
            <person name="Bruccoleri R.E."/>
            <person name="Oakeley E.J."/>
            <person name="Faust A.M.E."/>
            <person name="Altorfer M."/>
            <person name="Dessus-Babus S."/>
            <person name="Burckhardt D."/>
            <person name="Oertli M."/>
            <person name="Naumann U."/>
            <person name="Petersen F."/>
            <person name="Wong J."/>
        </authorList>
    </citation>
    <scope>NUCLEOTIDE SEQUENCE</scope>
    <source>
        <strain evidence="14">GSM-AAB239-AS_SAM_17_03QT</strain>
    </source>
</reference>
<evidence type="ECO:0000256" key="12">
    <source>
        <dbReference type="ARBA" id="ARBA00023242"/>
    </source>
</evidence>
<dbReference type="GO" id="GO:0070762">
    <property type="term" value="C:nuclear pore transmembrane ring"/>
    <property type="evidence" value="ECO:0007669"/>
    <property type="project" value="TreeGrafter"/>
</dbReference>
<evidence type="ECO:0000256" key="13">
    <source>
        <dbReference type="SAM" id="Phobius"/>
    </source>
</evidence>
<evidence type="ECO:0000313" key="15">
    <source>
        <dbReference type="Proteomes" id="UP001140949"/>
    </source>
</evidence>
<proteinExistence type="inferred from homology"/>